<name>A0A1Y1S931_9MICR</name>
<dbReference type="EMBL" id="LWDP01000005">
    <property type="protein sequence ID" value="ORD94983.1"/>
    <property type="molecule type" value="Genomic_DNA"/>
</dbReference>
<comment type="caution">
    <text evidence="1">The sequence shown here is derived from an EMBL/GenBank/DDBJ whole genome shotgun (WGS) entry which is preliminary data.</text>
</comment>
<dbReference type="AlphaFoldDB" id="A0A1Y1S931"/>
<organism evidence="1 2">
    <name type="scientific">Enterospora canceri</name>
    <dbReference type="NCBI Taxonomy" id="1081671"/>
    <lineage>
        <taxon>Eukaryota</taxon>
        <taxon>Fungi</taxon>
        <taxon>Fungi incertae sedis</taxon>
        <taxon>Microsporidia</taxon>
        <taxon>Enterocytozoonidae</taxon>
        <taxon>Enterospora</taxon>
    </lineage>
</organism>
<protein>
    <submittedName>
        <fullName evidence="1">Uncharacterized protein</fullName>
    </submittedName>
</protein>
<sequence>MMRNSLFIALKQDRKMLSENMLHRIVNKLNSNESCVILLVGNRIKAEFIRALNEYPGYKEKLKPFLCHSESLRHKMSHLLENRRFRELTGYEKKLLFLIETNEQWFSSQQLYRHFSS</sequence>
<dbReference type="Proteomes" id="UP000192639">
    <property type="component" value="Unassembled WGS sequence"/>
</dbReference>
<accession>A0A1Y1S931</accession>
<evidence type="ECO:0000313" key="1">
    <source>
        <dbReference type="EMBL" id="ORD94983.1"/>
    </source>
</evidence>
<reference evidence="1 2" key="1">
    <citation type="journal article" date="2017" name="Environ. Microbiol.">
        <title>Decay of the glycolytic pathway and adaptation to intranuclear parasitism within Enterocytozoonidae microsporidia.</title>
        <authorList>
            <person name="Wiredu Boakye D."/>
            <person name="Jaroenlak P."/>
            <person name="Prachumwat A."/>
            <person name="Williams T.A."/>
            <person name="Bateman K.S."/>
            <person name="Itsathitphaisarn O."/>
            <person name="Sritunyalucksana K."/>
            <person name="Paszkiewicz K.H."/>
            <person name="Moore K.A."/>
            <person name="Stentiford G.D."/>
            <person name="Williams B.A."/>
        </authorList>
    </citation>
    <scope>NUCLEOTIDE SEQUENCE [LARGE SCALE GENOMIC DNA]</scope>
    <source>
        <strain evidence="1 2">GB1</strain>
    </source>
</reference>
<proteinExistence type="predicted"/>
<gene>
    <name evidence="1" type="ORF">ECANGB1_1696</name>
</gene>
<evidence type="ECO:0000313" key="2">
    <source>
        <dbReference type="Proteomes" id="UP000192639"/>
    </source>
</evidence>
<dbReference type="VEuPathDB" id="MicrosporidiaDB:ECANGB1_1696"/>
<keyword evidence="2" id="KW-1185">Reference proteome</keyword>